<keyword evidence="5" id="KW-0862">Zinc</keyword>
<keyword evidence="14" id="KW-1185">Reference proteome</keyword>
<evidence type="ECO:0000256" key="7">
    <source>
        <dbReference type="ARBA" id="ARBA00023163"/>
    </source>
</evidence>
<dbReference type="FunFam" id="3.30.40.10:FF:000852">
    <property type="entry name" value="Histone-lysine N-methyltransferase 2C"/>
    <property type="match status" value="1"/>
</dbReference>
<feature type="compositionally biased region" description="Polar residues" evidence="10">
    <location>
        <begin position="136"/>
        <end position="146"/>
    </location>
</feature>
<feature type="domain" description="PHD-type" evidence="11">
    <location>
        <begin position="607"/>
        <end position="657"/>
    </location>
</feature>
<evidence type="ECO:0000313" key="14">
    <source>
        <dbReference type="Proteomes" id="UP000678393"/>
    </source>
</evidence>
<feature type="region of interest" description="Disordered" evidence="10">
    <location>
        <begin position="197"/>
        <end position="250"/>
    </location>
</feature>
<comment type="subcellular location">
    <subcellularLocation>
        <location evidence="1">Nucleus</location>
    </subcellularLocation>
</comment>
<dbReference type="Pfam" id="PF00628">
    <property type="entry name" value="PHD"/>
    <property type="match status" value="2"/>
</dbReference>
<dbReference type="EMBL" id="CAJHNH020002035">
    <property type="protein sequence ID" value="CAG5125367.1"/>
    <property type="molecule type" value="Genomic_DNA"/>
</dbReference>
<evidence type="ECO:0000256" key="8">
    <source>
        <dbReference type="ARBA" id="ARBA00023242"/>
    </source>
</evidence>
<dbReference type="Pfam" id="PF13771">
    <property type="entry name" value="zf-HC5HC2H"/>
    <property type="match status" value="1"/>
</dbReference>
<evidence type="ECO:0000256" key="9">
    <source>
        <dbReference type="PROSITE-ProRule" id="PRU00146"/>
    </source>
</evidence>
<feature type="region of interest" description="Disordered" evidence="10">
    <location>
        <begin position="394"/>
        <end position="441"/>
    </location>
</feature>
<evidence type="ECO:0000259" key="11">
    <source>
        <dbReference type="PROSITE" id="PS50016"/>
    </source>
</evidence>
<dbReference type="OrthoDB" id="308383at2759"/>
<evidence type="ECO:0000256" key="2">
    <source>
        <dbReference type="ARBA" id="ARBA00022723"/>
    </source>
</evidence>
<keyword evidence="2" id="KW-0479">Metal-binding</keyword>
<feature type="compositionally biased region" description="Basic and acidic residues" evidence="10">
    <location>
        <begin position="197"/>
        <end position="225"/>
    </location>
</feature>
<evidence type="ECO:0000256" key="10">
    <source>
        <dbReference type="SAM" id="MobiDB-lite"/>
    </source>
</evidence>
<evidence type="ECO:0000256" key="3">
    <source>
        <dbReference type="ARBA" id="ARBA00022737"/>
    </source>
</evidence>
<dbReference type="GO" id="GO:0042800">
    <property type="term" value="F:histone H3K4 methyltransferase activity"/>
    <property type="evidence" value="ECO:0007669"/>
    <property type="project" value="TreeGrafter"/>
</dbReference>
<dbReference type="Gene3D" id="3.30.40.10">
    <property type="entry name" value="Zinc/RING finger domain, C3HC4 (zinc finger)"/>
    <property type="match status" value="4"/>
</dbReference>
<dbReference type="PROSITE" id="PS51805">
    <property type="entry name" value="EPHD"/>
    <property type="match status" value="1"/>
</dbReference>
<feature type="compositionally biased region" description="Basic residues" evidence="10">
    <location>
        <begin position="229"/>
        <end position="238"/>
    </location>
</feature>
<sequence>MEAEQEETIAENNIFCISQNSLPEIQTSRSSESGHVSTTSSQVLDLRDSPLDSVHLDTSRTSFIVATAYCQSHKNGCEHLSVDSCKTASKQDGTSQNLEVFDLYHSEHRPDKNSVLAVEVLSSGHHTTDCGRKKSTGSTSRGQTPTPGHEIKQCGFRIDARLSSDVETGIEQEAAQGTQYLLPETSGFVSTLQGVTRELKRGRGRPRKEGLLLRTNRSSDLDKNTSRHLSSRGHKKVGRPVVRGCRGGRRGRPPYLHVGLACVASSPSSEGDFSNPLLSPADFAQAASATKPDILLPRGMADFSRQSSVTSTSGASDAPGGVSASPGYMAHSSSMPGTPTDVSPTPESQNSGHLCALCNCGERSLLGQGDILRFEPSEGFDVFKLLEPKTLREADEVDTLGKSKGPPPPTWRRSRGPLKTGRERSRSPRQSGEKESSGCPVSDELSLVGFSDDTEISQLFESSGHVWVHHCCALWSEEVTMGESNQLTLVDKAVYSGMSQRCAHCRKFGATVACCIPECGKRFHFPCASAGGCFQDMKTLSLLCAEHIDQAEAVAGNAACCIQCGLVGNLKEQLFCTSCGHHYHGNCLCPPVDMKPIVRAGWQCPNCKICQTCRTAGEDSKMLVCDKCDKGYHTFCLKPVMTTIPKNGWKCKNCRICTDCGSRTPGSGPSSRWHLNYSVCDSCYQQRNKGLCCPLCGKAYRHFHNKTMLPCGLCKKYVHIECDQSINPNRGDKLKDLPQDYICTVCRETDPDAMMDLDQQLPALSYAASEESVESFM</sequence>
<dbReference type="PANTHER" id="PTHR45888">
    <property type="entry name" value="HL01030P-RELATED"/>
    <property type="match status" value="1"/>
</dbReference>
<dbReference type="SUPFAM" id="SSF57903">
    <property type="entry name" value="FYVE/PHD zinc finger"/>
    <property type="match status" value="3"/>
</dbReference>
<dbReference type="GO" id="GO:0045944">
    <property type="term" value="P:positive regulation of transcription by RNA polymerase II"/>
    <property type="evidence" value="ECO:0007669"/>
    <property type="project" value="TreeGrafter"/>
</dbReference>
<evidence type="ECO:0000256" key="1">
    <source>
        <dbReference type="ARBA" id="ARBA00004123"/>
    </source>
</evidence>
<evidence type="ECO:0000256" key="6">
    <source>
        <dbReference type="ARBA" id="ARBA00023015"/>
    </source>
</evidence>
<dbReference type="CDD" id="cd15594">
    <property type="entry name" value="PHD2_KMT2C"/>
    <property type="match status" value="1"/>
</dbReference>
<reference evidence="13" key="1">
    <citation type="submission" date="2021-04" db="EMBL/GenBank/DDBJ databases">
        <authorList>
            <consortium name="Molecular Ecology Group"/>
        </authorList>
    </citation>
    <scope>NUCLEOTIDE SEQUENCE</scope>
</reference>
<dbReference type="GO" id="GO:0044666">
    <property type="term" value="C:MLL3/4 complex"/>
    <property type="evidence" value="ECO:0007669"/>
    <property type="project" value="TreeGrafter"/>
</dbReference>
<dbReference type="GO" id="GO:0008270">
    <property type="term" value="F:zinc ion binding"/>
    <property type="evidence" value="ECO:0007669"/>
    <property type="project" value="UniProtKB-KW"/>
</dbReference>
<evidence type="ECO:0000259" key="12">
    <source>
        <dbReference type="PROSITE" id="PS51805"/>
    </source>
</evidence>
<keyword evidence="8" id="KW-0539">Nucleus</keyword>
<dbReference type="PANTHER" id="PTHR45888:SF6">
    <property type="entry name" value="HL01030P-RELATED"/>
    <property type="match status" value="1"/>
</dbReference>
<feature type="non-terminal residue" evidence="13">
    <location>
        <position position="1"/>
    </location>
</feature>
<dbReference type="FunFam" id="3.30.40.10:FF:000080">
    <property type="entry name" value="Histone-lysine N-methyltransferase 2C"/>
    <property type="match status" value="1"/>
</dbReference>
<keyword evidence="4 9" id="KW-0863">Zinc-finger</keyword>
<dbReference type="Proteomes" id="UP000678393">
    <property type="component" value="Unassembled WGS sequence"/>
</dbReference>
<dbReference type="InterPro" id="IPR019787">
    <property type="entry name" value="Znf_PHD-finger"/>
</dbReference>
<feature type="compositionally biased region" description="Polar residues" evidence="10">
    <location>
        <begin position="331"/>
        <end position="350"/>
    </location>
</feature>
<accession>A0A8S3Z796</accession>
<proteinExistence type="predicted"/>
<dbReference type="SMART" id="SM00249">
    <property type="entry name" value="PHD"/>
    <property type="match status" value="4"/>
</dbReference>
<dbReference type="InterPro" id="IPR034732">
    <property type="entry name" value="EPHD"/>
</dbReference>
<dbReference type="InterPro" id="IPR001965">
    <property type="entry name" value="Znf_PHD"/>
</dbReference>
<gene>
    <name evidence="13" type="ORF">CUNI_LOCUS10925</name>
</gene>
<keyword evidence="3" id="KW-0677">Repeat</keyword>
<dbReference type="CDD" id="cd15665">
    <property type="entry name" value="ePHD1_KMT2C_like"/>
    <property type="match status" value="1"/>
</dbReference>
<dbReference type="InterPro" id="IPR011011">
    <property type="entry name" value="Znf_FYVE_PHD"/>
</dbReference>
<feature type="compositionally biased region" description="Basic and acidic residues" evidence="10">
    <location>
        <begin position="420"/>
        <end position="436"/>
    </location>
</feature>
<feature type="compositionally biased region" description="Polar residues" evidence="10">
    <location>
        <begin position="305"/>
        <end position="315"/>
    </location>
</feature>
<feature type="region of interest" description="Disordered" evidence="10">
    <location>
        <begin position="305"/>
        <end position="350"/>
    </location>
</feature>
<keyword evidence="7" id="KW-0804">Transcription</keyword>
<dbReference type="PROSITE" id="PS50016">
    <property type="entry name" value="ZF_PHD_2"/>
    <property type="match status" value="1"/>
</dbReference>
<keyword evidence="6" id="KW-0805">Transcription regulation</keyword>
<dbReference type="AlphaFoldDB" id="A0A8S3Z796"/>
<feature type="non-terminal residue" evidence="13">
    <location>
        <position position="777"/>
    </location>
</feature>
<organism evidence="13 14">
    <name type="scientific">Candidula unifasciata</name>
    <dbReference type="NCBI Taxonomy" id="100452"/>
    <lineage>
        <taxon>Eukaryota</taxon>
        <taxon>Metazoa</taxon>
        <taxon>Spiralia</taxon>
        <taxon>Lophotrochozoa</taxon>
        <taxon>Mollusca</taxon>
        <taxon>Gastropoda</taxon>
        <taxon>Heterobranchia</taxon>
        <taxon>Euthyneura</taxon>
        <taxon>Panpulmonata</taxon>
        <taxon>Eupulmonata</taxon>
        <taxon>Stylommatophora</taxon>
        <taxon>Helicina</taxon>
        <taxon>Helicoidea</taxon>
        <taxon>Geomitridae</taxon>
        <taxon>Candidula</taxon>
    </lineage>
</organism>
<dbReference type="CDD" id="cd15509">
    <property type="entry name" value="PHD1_KMT2C_like"/>
    <property type="match status" value="1"/>
</dbReference>
<comment type="caution">
    <text evidence="13">The sequence shown here is derived from an EMBL/GenBank/DDBJ whole genome shotgun (WGS) entry which is preliminary data.</text>
</comment>
<evidence type="ECO:0000256" key="4">
    <source>
        <dbReference type="ARBA" id="ARBA00022771"/>
    </source>
</evidence>
<evidence type="ECO:0000313" key="13">
    <source>
        <dbReference type="EMBL" id="CAG5125367.1"/>
    </source>
</evidence>
<evidence type="ECO:0000256" key="5">
    <source>
        <dbReference type="ARBA" id="ARBA00022833"/>
    </source>
</evidence>
<protein>
    <recommendedName>
        <fullName evidence="15">Histone-lysine N-methyltransferase 2C</fullName>
    </recommendedName>
</protein>
<dbReference type="GO" id="GO:0003713">
    <property type="term" value="F:transcription coactivator activity"/>
    <property type="evidence" value="ECO:0007669"/>
    <property type="project" value="TreeGrafter"/>
</dbReference>
<name>A0A8S3Z796_9EUPU</name>
<dbReference type="InterPro" id="IPR047004">
    <property type="entry name" value="KMT2C_PHD2"/>
</dbReference>
<feature type="region of interest" description="Disordered" evidence="10">
    <location>
        <begin position="125"/>
        <end position="151"/>
    </location>
</feature>
<dbReference type="InterPro" id="IPR013083">
    <property type="entry name" value="Znf_RING/FYVE/PHD"/>
</dbReference>
<feature type="domain" description="PHD-type" evidence="12">
    <location>
        <begin position="433"/>
        <end position="548"/>
    </location>
</feature>
<evidence type="ECO:0008006" key="15">
    <source>
        <dbReference type="Google" id="ProtNLM"/>
    </source>
</evidence>